<feature type="domain" description="SH3b" evidence="3">
    <location>
        <begin position="36"/>
        <end position="86"/>
    </location>
</feature>
<evidence type="ECO:0000256" key="1">
    <source>
        <dbReference type="SAM" id="MobiDB-lite"/>
    </source>
</evidence>
<sequence>MSKRSIATLLAAISLIALAVPVLADTSLCVVKAPEIRLRKSPSKKARVIAVLKKDARVNAETCGGGWVKVSSPDGHLAGYVGGWALSAEAPKVTGAAAPVVVAATPAPPPVAAPAPVKPEPVKPTPVVKEVPTNEKLAIQITELRLNVLGIERDMDKMNKDIQKIKTSLRKSGGSKKVAHSKKARKLMAKR</sequence>
<dbReference type="AlphaFoldDB" id="A0A6V8N721"/>
<feature type="chain" id="PRO_5027995372" description="SH3b domain-containing protein" evidence="2">
    <location>
        <begin position="20"/>
        <end position="191"/>
    </location>
</feature>
<evidence type="ECO:0000313" key="5">
    <source>
        <dbReference type="Proteomes" id="UP000587586"/>
    </source>
</evidence>
<keyword evidence="5" id="KW-1185">Reference proteome</keyword>
<dbReference type="Proteomes" id="UP000587586">
    <property type="component" value="Unassembled WGS sequence"/>
</dbReference>
<dbReference type="InterPro" id="IPR003646">
    <property type="entry name" value="SH3-like_bac-type"/>
</dbReference>
<proteinExistence type="predicted"/>
<evidence type="ECO:0000313" key="4">
    <source>
        <dbReference type="EMBL" id="GFO67343.1"/>
    </source>
</evidence>
<name>A0A6V8N721_9BACT</name>
<comment type="caution">
    <text evidence="4">The sequence shown here is derived from an EMBL/GenBank/DDBJ whole genome shotgun (WGS) entry which is preliminary data.</text>
</comment>
<accession>A0A6V8N721</accession>
<dbReference type="Pfam" id="PF08239">
    <property type="entry name" value="SH3_3"/>
    <property type="match status" value="1"/>
</dbReference>
<feature type="signal peptide" evidence="2">
    <location>
        <begin position="1"/>
        <end position="19"/>
    </location>
</feature>
<dbReference type="Gene3D" id="2.30.30.40">
    <property type="entry name" value="SH3 Domains"/>
    <property type="match status" value="1"/>
</dbReference>
<gene>
    <name evidence="4" type="ORF">GMLC_09220</name>
</gene>
<organism evidence="4 5">
    <name type="scientific">Geomonas limicola</name>
    <dbReference type="NCBI Taxonomy" id="2740186"/>
    <lineage>
        <taxon>Bacteria</taxon>
        <taxon>Pseudomonadati</taxon>
        <taxon>Thermodesulfobacteriota</taxon>
        <taxon>Desulfuromonadia</taxon>
        <taxon>Geobacterales</taxon>
        <taxon>Geobacteraceae</taxon>
        <taxon>Geomonas</taxon>
    </lineage>
</organism>
<protein>
    <recommendedName>
        <fullName evidence="3">SH3b domain-containing protein</fullName>
    </recommendedName>
</protein>
<dbReference type="EMBL" id="BLXZ01000002">
    <property type="protein sequence ID" value="GFO67343.1"/>
    <property type="molecule type" value="Genomic_DNA"/>
</dbReference>
<evidence type="ECO:0000259" key="3">
    <source>
        <dbReference type="Pfam" id="PF08239"/>
    </source>
</evidence>
<evidence type="ECO:0000256" key="2">
    <source>
        <dbReference type="SAM" id="SignalP"/>
    </source>
</evidence>
<feature type="compositionally biased region" description="Basic residues" evidence="1">
    <location>
        <begin position="167"/>
        <end position="191"/>
    </location>
</feature>
<keyword evidence="2" id="KW-0732">Signal</keyword>
<feature type="region of interest" description="Disordered" evidence="1">
    <location>
        <begin position="166"/>
        <end position="191"/>
    </location>
</feature>
<dbReference type="RefSeq" id="WP_183359900.1">
    <property type="nucleotide sequence ID" value="NZ_BLXZ01000002.1"/>
</dbReference>
<reference evidence="5" key="1">
    <citation type="submission" date="2020-06" db="EMBL/GenBank/DDBJ databases">
        <title>Draft genomic sequecing of Geomonas sp. Red745.</title>
        <authorList>
            <person name="Itoh H."/>
            <person name="Xu Z.X."/>
            <person name="Ushijima N."/>
            <person name="Masuda Y."/>
            <person name="Shiratori Y."/>
            <person name="Senoo K."/>
        </authorList>
    </citation>
    <scope>NUCLEOTIDE SEQUENCE [LARGE SCALE GENOMIC DNA]</scope>
    <source>
        <strain evidence="5">Red745</strain>
    </source>
</reference>